<dbReference type="Proteomes" id="UP001055811">
    <property type="component" value="Linkage Group LG07"/>
</dbReference>
<sequence>MGLEDQSIEFRLQVPGDDDGYVGNPEDIPTDLQNPPLKDDRLDILNLLVIPSTFLVELCMSFMIMLKPHKLMAEFDAITKEDTKLHDGAFHEVLKSTQEAIVLPPWVALSIRLRPGIWEYIRVNVNALVVEE</sequence>
<evidence type="ECO:0000313" key="1">
    <source>
        <dbReference type="EMBL" id="KAI3711025.1"/>
    </source>
</evidence>
<dbReference type="EMBL" id="CM042015">
    <property type="protein sequence ID" value="KAI3711025.1"/>
    <property type="molecule type" value="Genomic_DNA"/>
</dbReference>
<reference evidence="2" key="1">
    <citation type="journal article" date="2022" name="Mol. Ecol. Resour.">
        <title>The genomes of chicory, endive, great burdock and yacon provide insights into Asteraceae palaeo-polyploidization history and plant inulin production.</title>
        <authorList>
            <person name="Fan W."/>
            <person name="Wang S."/>
            <person name="Wang H."/>
            <person name="Wang A."/>
            <person name="Jiang F."/>
            <person name="Liu H."/>
            <person name="Zhao H."/>
            <person name="Xu D."/>
            <person name="Zhang Y."/>
        </authorList>
    </citation>
    <scope>NUCLEOTIDE SEQUENCE [LARGE SCALE GENOMIC DNA]</scope>
    <source>
        <strain evidence="2">cv. Punajuju</strain>
    </source>
</reference>
<proteinExistence type="predicted"/>
<keyword evidence="2" id="KW-1185">Reference proteome</keyword>
<name>A0ACB9ARF8_CICIN</name>
<evidence type="ECO:0000313" key="2">
    <source>
        <dbReference type="Proteomes" id="UP001055811"/>
    </source>
</evidence>
<comment type="caution">
    <text evidence="1">The sequence shown here is derived from an EMBL/GenBank/DDBJ whole genome shotgun (WGS) entry which is preliminary data.</text>
</comment>
<reference evidence="1 2" key="2">
    <citation type="journal article" date="2022" name="Mol. Ecol. Resour.">
        <title>The genomes of chicory, endive, great burdock and yacon provide insights into Asteraceae paleo-polyploidization history and plant inulin production.</title>
        <authorList>
            <person name="Fan W."/>
            <person name="Wang S."/>
            <person name="Wang H."/>
            <person name="Wang A."/>
            <person name="Jiang F."/>
            <person name="Liu H."/>
            <person name="Zhao H."/>
            <person name="Xu D."/>
            <person name="Zhang Y."/>
        </authorList>
    </citation>
    <scope>NUCLEOTIDE SEQUENCE [LARGE SCALE GENOMIC DNA]</scope>
    <source>
        <strain evidence="2">cv. Punajuju</strain>
        <tissue evidence="1">Leaves</tissue>
    </source>
</reference>
<protein>
    <submittedName>
        <fullName evidence="1">Uncharacterized protein</fullName>
    </submittedName>
</protein>
<accession>A0ACB9ARF8</accession>
<organism evidence="1 2">
    <name type="scientific">Cichorium intybus</name>
    <name type="common">Chicory</name>
    <dbReference type="NCBI Taxonomy" id="13427"/>
    <lineage>
        <taxon>Eukaryota</taxon>
        <taxon>Viridiplantae</taxon>
        <taxon>Streptophyta</taxon>
        <taxon>Embryophyta</taxon>
        <taxon>Tracheophyta</taxon>
        <taxon>Spermatophyta</taxon>
        <taxon>Magnoliopsida</taxon>
        <taxon>eudicotyledons</taxon>
        <taxon>Gunneridae</taxon>
        <taxon>Pentapetalae</taxon>
        <taxon>asterids</taxon>
        <taxon>campanulids</taxon>
        <taxon>Asterales</taxon>
        <taxon>Asteraceae</taxon>
        <taxon>Cichorioideae</taxon>
        <taxon>Cichorieae</taxon>
        <taxon>Cichoriinae</taxon>
        <taxon>Cichorium</taxon>
    </lineage>
</organism>
<gene>
    <name evidence="1" type="ORF">L2E82_40827</name>
</gene>